<evidence type="ECO:0008006" key="3">
    <source>
        <dbReference type="Google" id="ProtNLM"/>
    </source>
</evidence>
<dbReference type="EMBL" id="AMPZ03000002">
    <property type="protein sequence ID" value="KAH9590330.1"/>
    <property type="molecule type" value="Genomic_DNA"/>
</dbReference>
<gene>
    <name evidence="1" type="ORF">MS3_00003062</name>
</gene>
<accession>A0A922S234</accession>
<proteinExistence type="predicted"/>
<comment type="caution">
    <text evidence="1">The sequence shown here is derived from an EMBL/GenBank/DDBJ whole genome shotgun (WGS) entry which is preliminary data.</text>
</comment>
<reference evidence="1" key="4">
    <citation type="journal article" date="2022" name="PLoS Pathog.">
        <title>Chromosome-level genome of Schistosoma haematobium underpins genome-wide explorations of molecular variation.</title>
        <authorList>
            <person name="Stroehlein A.J."/>
            <person name="Korhonen P.K."/>
            <person name="Lee V.V."/>
            <person name="Ralph S.A."/>
            <person name="Mentink-Kane M."/>
            <person name="You H."/>
            <person name="McManus D.P."/>
            <person name="Tchuente L.T."/>
            <person name="Stothard J.R."/>
            <person name="Kaur P."/>
            <person name="Dudchenko O."/>
            <person name="Aiden E.L."/>
            <person name="Yang B."/>
            <person name="Yang H."/>
            <person name="Emery A.M."/>
            <person name="Webster B.L."/>
            <person name="Brindley P.J."/>
            <person name="Rollinson D."/>
            <person name="Chang B.C.H."/>
            <person name="Gasser R.B."/>
            <person name="Young N.D."/>
        </authorList>
    </citation>
    <scope>NUCLEOTIDE SEQUENCE</scope>
</reference>
<keyword evidence="2" id="KW-1185">Reference proteome</keyword>
<evidence type="ECO:0000313" key="1">
    <source>
        <dbReference type="EMBL" id="KAH9590330.1"/>
    </source>
</evidence>
<dbReference type="Proteomes" id="UP000471633">
    <property type="component" value="Unassembled WGS sequence"/>
</dbReference>
<protein>
    <recommendedName>
        <fullName evidence="3">Calcium uniporter protein</fullName>
    </recommendedName>
</protein>
<reference evidence="1" key="1">
    <citation type="journal article" date="2012" name="Nat. Genet.">
        <title>Whole-genome sequence of Schistosoma haematobium.</title>
        <authorList>
            <person name="Young N.D."/>
            <person name="Jex A.R."/>
            <person name="Li B."/>
            <person name="Liu S."/>
            <person name="Yang L."/>
            <person name="Xiong Z."/>
            <person name="Li Y."/>
            <person name="Cantacessi C."/>
            <person name="Hall R.S."/>
            <person name="Xu X."/>
            <person name="Chen F."/>
            <person name="Wu X."/>
            <person name="Zerlotini A."/>
            <person name="Oliveira G."/>
            <person name="Hofmann A."/>
            <person name="Zhang G."/>
            <person name="Fang X."/>
            <person name="Kang Y."/>
            <person name="Campbell B.E."/>
            <person name="Loukas A."/>
            <person name="Ranganathan S."/>
            <person name="Rollinson D."/>
            <person name="Rinaldi G."/>
            <person name="Brindley P.J."/>
            <person name="Yang H."/>
            <person name="Wang J."/>
            <person name="Wang J."/>
            <person name="Gasser R.B."/>
        </authorList>
    </citation>
    <scope>NUCLEOTIDE SEQUENCE</scope>
</reference>
<evidence type="ECO:0000313" key="2">
    <source>
        <dbReference type="Proteomes" id="UP000471633"/>
    </source>
</evidence>
<dbReference type="AlphaFoldDB" id="A0A922S234"/>
<organism evidence="1 2">
    <name type="scientific">Schistosoma haematobium</name>
    <name type="common">Blood fluke</name>
    <dbReference type="NCBI Taxonomy" id="6185"/>
    <lineage>
        <taxon>Eukaryota</taxon>
        <taxon>Metazoa</taxon>
        <taxon>Spiralia</taxon>
        <taxon>Lophotrochozoa</taxon>
        <taxon>Platyhelminthes</taxon>
        <taxon>Trematoda</taxon>
        <taxon>Digenea</taxon>
        <taxon>Strigeidida</taxon>
        <taxon>Schistosomatoidea</taxon>
        <taxon>Schistosomatidae</taxon>
        <taxon>Schistosoma</taxon>
    </lineage>
</organism>
<dbReference type="GeneID" id="24592293"/>
<dbReference type="CTD" id="24592293"/>
<reference evidence="1" key="2">
    <citation type="journal article" date="2019" name="Gigascience">
        <title>High-quality Schistosoma haematobium genome achieved by single-molecule and long-range sequencing.</title>
        <authorList>
            <person name="Stroehlein A.J."/>
            <person name="Korhonen P.K."/>
            <person name="Chong T.M."/>
            <person name="Lim Y.L."/>
            <person name="Chan K.G."/>
            <person name="Webster B."/>
            <person name="Rollinson D."/>
            <person name="Brindley P.J."/>
            <person name="Gasser R.B."/>
            <person name="Young N.D."/>
        </authorList>
    </citation>
    <scope>NUCLEOTIDE SEQUENCE</scope>
</reference>
<name>A0A922S234_SCHHA</name>
<dbReference type="RefSeq" id="XP_051070759.1">
    <property type="nucleotide sequence ID" value="XM_051210742.1"/>
</dbReference>
<reference evidence="1" key="3">
    <citation type="submission" date="2021-06" db="EMBL/GenBank/DDBJ databases">
        <title>Chromosome-level genome assembly for S. haematobium.</title>
        <authorList>
            <person name="Stroehlein A.J."/>
        </authorList>
    </citation>
    <scope>NUCLEOTIDE SEQUENCE</scope>
</reference>
<sequence length="165" mass="19348">MYFQRLPFQGWLYKRLDLVHIQSFLFYSTSITNSLDTVSVYNENGLPKIIIPLPSRREACSFILKPLQHTVGDLSNFIKCEDSGVDRITFFSEDGTRIAKSNSISDLLTSDFHIIINDQKYHVDTSSISKYIKITEHFDWIKAFIEQVLYVARDHHRFFPVYMNQ</sequence>